<evidence type="ECO:0000256" key="5">
    <source>
        <dbReference type="ARBA" id="ARBA00022801"/>
    </source>
</evidence>
<dbReference type="InterPro" id="IPR014013">
    <property type="entry name" value="Helic_SF1/SF2_ATP-bd_DinG/Rad3"/>
</dbReference>
<keyword evidence="5" id="KW-0378">Hydrolase</keyword>
<keyword evidence="12" id="KW-0413">Isomerase</keyword>
<reference evidence="16" key="2">
    <citation type="submission" date="2022-04" db="EMBL/GenBank/DDBJ databases">
        <title>Sequencing and genomic assembly of Halococcus dombrowskii.</title>
        <authorList>
            <person name="Lim S.W."/>
            <person name="MacLea K.S."/>
        </authorList>
    </citation>
    <scope>NUCLEOTIDE SEQUENCE</scope>
    <source>
        <strain evidence="16">H4</strain>
    </source>
</reference>
<keyword evidence="2" id="KW-0479">Metal-binding</keyword>
<dbReference type="InterPro" id="IPR027417">
    <property type="entry name" value="P-loop_NTPase"/>
</dbReference>
<sequence length="793" mass="88152">MSGEESAATHGNDEPSWRARFGYEQPYDGQADAIETAIETGAEGGYLVMEGACGTGKTMAALTAAGTLLRETDRYDNVLVVTPVKQQRRQFIDDLRAINAGLDDPLSGLALVGKPTLCPYERAGALDRSTQDACEDLRENTAGLVAHDGGGDVWWDSARAGELVSEARTDADSWRTLDDNLSTAGQTAPYPTARPTAPDSLSESDQSYCPFEADWYAREKSVPVAFDDDENHVVTTDELLAGAVPRGTCPHRAMGTLLADADVVVGNYNHLFDPRTRALTDGVVDDRTFVIVDEAHRLEGRVRDLLSDRIGIQSLRRARNDVSHLSTLAGQSREHREEVATELASYEVGTDELQRAREFFDDAIDWLDRRVEHYLADEYGDLDRAAEGGRLPENVEIPLRDPETDETDAFSEWANEQYSAGFCKSLHTVGAAVADALDSLDPQRSTVCGDVGRIVTRWWTRDHASYFREITLSRTDRERVEGWERHYTAGLVCYDCLPAEDLRERFSDLGGGVLMSATLEPMDVLRECIGLDRLVETTDDESDDRERPIATRTYDLGYPEENRASWIVDAPAFTARNRGPPGEESEVRETYAYALRELARSPGNVLVCMPSYREAAWAHGRLADAVAKPVLLDEPSSDERTEELKQEFFAGDGKVLVTSTRGTLTEGVDYDGEKLSACVVVGVPLVNVASPRIRAVRRAYGSEFGDEHAFEYALTVPAVRRARQAIGRVIRGPEEVGVRALVDERYTPDAPRSVHEYLPPAERDEWRTMTPMFLSRLIEEFEEEHPKWRNSDK</sequence>
<evidence type="ECO:0000256" key="11">
    <source>
        <dbReference type="ARBA" id="ARBA00023204"/>
    </source>
</evidence>
<keyword evidence="8" id="KW-0408">Iron</keyword>
<keyword evidence="10" id="KW-0238">DNA-binding</keyword>
<dbReference type="InterPro" id="IPR006554">
    <property type="entry name" value="Helicase-like_DEXD_c2"/>
</dbReference>
<evidence type="ECO:0000256" key="13">
    <source>
        <dbReference type="SAM" id="MobiDB-lite"/>
    </source>
</evidence>
<proteinExistence type="predicted"/>
<evidence type="ECO:0000256" key="12">
    <source>
        <dbReference type="ARBA" id="ARBA00023235"/>
    </source>
</evidence>
<dbReference type="InterPro" id="IPR010614">
    <property type="entry name" value="RAD3-like_helicase_DEAD"/>
</dbReference>
<reference evidence="15" key="3">
    <citation type="submission" date="2023-12" db="EMBL/GenBank/DDBJ databases">
        <authorList>
            <person name="Sun Q."/>
            <person name="Inoue M."/>
        </authorList>
    </citation>
    <scope>NUCLEOTIDE SEQUENCE</scope>
    <source>
        <strain evidence="15">JCM 12289</strain>
    </source>
</reference>
<dbReference type="GO" id="GO:0016818">
    <property type="term" value="F:hydrolase activity, acting on acid anhydrides, in phosphorus-containing anhydrides"/>
    <property type="evidence" value="ECO:0007669"/>
    <property type="project" value="InterPro"/>
</dbReference>
<feature type="region of interest" description="Disordered" evidence="13">
    <location>
        <begin position="1"/>
        <end position="20"/>
    </location>
</feature>
<dbReference type="Pfam" id="PF13307">
    <property type="entry name" value="Helicase_C_2"/>
    <property type="match status" value="1"/>
</dbReference>
<dbReference type="InterPro" id="IPR014001">
    <property type="entry name" value="Helicase_ATP-bd"/>
</dbReference>
<feature type="compositionally biased region" description="Low complexity" evidence="13">
    <location>
        <begin position="187"/>
        <end position="198"/>
    </location>
</feature>
<evidence type="ECO:0000256" key="4">
    <source>
        <dbReference type="ARBA" id="ARBA00022763"/>
    </source>
</evidence>
<dbReference type="EMBL" id="BAAADN010000058">
    <property type="protein sequence ID" value="GAA0472881.1"/>
    <property type="molecule type" value="Genomic_DNA"/>
</dbReference>
<dbReference type="PANTHER" id="PTHR11472:SF34">
    <property type="entry name" value="REGULATOR OF TELOMERE ELONGATION HELICASE 1"/>
    <property type="match status" value="1"/>
</dbReference>
<evidence type="ECO:0000256" key="2">
    <source>
        <dbReference type="ARBA" id="ARBA00022723"/>
    </source>
</evidence>
<protein>
    <submittedName>
        <fullName evidence="15">ATP-dependent DNA helicase</fullName>
    </submittedName>
</protein>
<evidence type="ECO:0000256" key="1">
    <source>
        <dbReference type="ARBA" id="ARBA00022485"/>
    </source>
</evidence>
<keyword evidence="4" id="KW-0227">DNA damage</keyword>
<keyword evidence="6 15" id="KW-0347">Helicase</keyword>
<dbReference type="KEGG" id="hdo:MUK72_09615"/>
<evidence type="ECO:0000259" key="14">
    <source>
        <dbReference type="PROSITE" id="PS51193"/>
    </source>
</evidence>
<dbReference type="AlphaFoldDB" id="A0AAV3SLJ9"/>
<evidence type="ECO:0000256" key="7">
    <source>
        <dbReference type="ARBA" id="ARBA00022840"/>
    </source>
</evidence>
<dbReference type="GO" id="GO:0003678">
    <property type="term" value="F:DNA helicase activity"/>
    <property type="evidence" value="ECO:0007669"/>
    <property type="project" value="InterPro"/>
</dbReference>
<dbReference type="GeneID" id="71762105"/>
<dbReference type="SMART" id="SM00487">
    <property type="entry name" value="DEXDc"/>
    <property type="match status" value="1"/>
</dbReference>
<feature type="domain" description="Helicase ATP-binding" evidence="14">
    <location>
        <begin position="16"/>
        <end position="350"/>
    </location>
</feature>
<dbReference type="InterPro" id="IPR006555">
    <property type="entry name" value="ATP-dep_Helicase_C"/>
</dbReference>
<keyword evidence="11" id="KW-0234">DNA repair</keyword>
<evidence type="ECO:0000256" key="3">
    <source>
        <dbReference type="ARBA" id="ARBA00022741"/>
    </source>
</evidence>
<dbReference type="Pfam" id="PF06733">
    <property type="entry name" value="DEAD_2"/>
    <property type="match status" value="1"/>
</dbReference>
<dbReference type="PROSITE" id="PS00018">
    <property type="entry name" value="EF_HAND_1"/>
    <property type="match status" value="1"/>
</dbReference>
<evidence type="ECO:0000313" key="15">
    <source>
        <dbReference type="EMBL" id="GAA0472881.1"/>
    </source>
</evidence>
<dbReference type="GO" id="GO:0046872">
    <property type="term" value="F:metal ion binding"/>
    <property type="evidence" value="ECO:0007669"/>
    <property type="project" value="UniProtKB-KW"/>
</dbReference>
<dbReference type="Proteomes" id="UP000830542">
    <property type="component" value="Chromosome"/>
</dbReference>
<evidence type="ECO:0000313" key="17">
    <source>
        <dbReference type="Proteomes" id="UP000830542"/>
    </source>
</evidence>
<keyword evidence="1" id="KW-0004">4Fe-4S</keyword>
<dbReference type="RefSeq" id="WP_244699485.1">
    <property type="nucleotide sequence ID" value="NZ_BAAADN010000058.1"/>
</dbReference>
<evidence type="ECO:0000256" key="8">
    <source>
        <dbReference type="ARBA" id="ARBA00023004"/>
    </source>
</evidence>
<gene>
    <name evidence="15" type="ORF">GCM10008985_32040</name>
    <name evidence="16" type="ORF">MUK72_09615</name>
</gene>
<dbReference type="PANTHER" id="PTHR11472">
    <property type="entry name" value="DNA REPAIR DEAD HELICASE RAD3/XP-D SUBFAMILY MEMBER"/>
    <property type="match status" value="1"/>
</dbReference>
<dbReference type="PROSITE" id="PS51193">
    <property type="entry name" value="HELICASE_ATP_BIND_2"/>
    <property type="match status" value="1"/>
</dbReference>
<accession>A0AAV3SLJ9</accession>
<keyword evidence="3" id="KW-0547">Nucleotide-binding</keyword>
<keyword evidence="7" id="KW-0067">ATP-binding</keyword>
<organism evidence="15 18">
    <name type="scientific">Halococcus dombrowskii</name>
    <dbReference type="NCBI Taxonomy" id="179637"/>
    <lineage>
        <taxon>Archaea</taxon>
        <taxon>Methanobacteriati</taxon>
        <taxon>Methanobacteriota</taxon>
        <taxon>Stenosarchaea group</taxon>
        <taxon>Halobacteria</taxon>
        <taxon>Halobacteriales</taxon>
        <taxon>Halococcaceae</taxon>
        <taxon>Halococcus</taxon>
    </lineage>
</organism>
<dbReference type="GO" id="GO:0006281">
    <property type="term" value="P:DNA repair"/>
    <property type="evidence" value="ECO:0007669"/>
    <property type="project" value="UniProtKB-KW"/>
</dbReference>
<evidence type="ECO:0000313" key="18">
    <source>
        <dbReference type="Proteomes" id="UP001500962"/>
    </source>
</evidence>
<dbReference type="InterPro" id="IPR018247">
    <property type="entry name" value="EF_Hand_1_Ca_BS"/>
</dbReference>
<keyword evidence="9" id="KW-0411">Iron-sulfur</keyword>
<dbReference type="Gene3D" id="3.40.50.300">
    <property type="entry name" value="P-loop containing nucleotide triphosphate hydrolases"/>
    <property type="match status" value="2"/>
</dbReference>
<evidence type="ECO:0000256" key="10">
    <source>
        <dbReference type="ARBA" id="ARBA00023125"/>
    </source>
</evidence>
<evidence type="ECO:0000313" key="16">
    <source>
        <dbReference type="EMBL" id="UOO94227.1"/>
    </source>
</evidence>
<keyword evidence="17" id="KW-1185">Reference proteome</keyword>
<dbReference type="Proteomes" id="UP001500962">
    <property type="component" value="Unassembled WGS sequence"/>
</dbReference>
<reference evidence="15" key="1">
    <citation type="journal article" date="2014" name="Int. J. Syst. Evol. Microbiol.">
        <title>Complete genome sequence of Corynebacterium casei LMG S-19264T (=DSM 44701T), isolated from a smear-ripened cheese.</title>
        <authorList>
            <consortium name="US DOE Joint Genome Institute (JGI-PGF)"/>
            <person name="Walter F."/>
            <person name="Albersmeier A."/>
            <person name="Kalinowski J."/>
            <person name="Ruckert C."/>
        </authorList>
    </citation>
    <scope>NUCLEOTIDE SEQUENCE</scope>
    <source>
        <strain evidence="15">JCM 12289</strain>
    </source>
</reference>
<dbReference type="InterPro" id="IPR045028">
    <property type="entry name" value="DinG/Rad3-like"/>
</dbReference>
<evidence type="ECO:0000256" key="9">
    <source>
        <dbReference type="ARBA" id="ARBA00023014"/>
    </source>
</evidence>
<dbReference type="EMBL" id="CP095005">
    <property type="protein sequence ID" value="UOO94227.1"/>
    <property type="molecule type" value="Genomic_DNA"/>
</dbReference>
<dbReference type="GO" id="GO:0051539">
    <property type="term" value="F:4 iron, 4 sulfur cluster binding"/>
    <property type="evidence" value="ECO:0007669"/>
    <property type="project" value="UniProtKB-KW"/>
</dbReference>
<dbReference type="SMART" id="SM00488">
    <property type="entry name" value="DEXDc2"/>
    <property type="match status" value="1"/>
</dbReference>
<dbReference type="SMART" id="SM00491">
    <property type="entry name" value="HELICc2"/>
    <property type="match status" value="1"/>
</dbReference>
<dbReference type="SUPFAM" id="SSF52540">
    <property type="entry name" value="P-loop containing nucleoside triphosphate hydrolases"/>
    <property type="match status" value="1"/>
</dbReference>
<dbReference type="GO" id="GO:0003677">
    <property type="term" value="F:DNA binding"/>
    <property type="evidence" value="ECO:0007669"/>
    <property type="project" value="UniProtKB-KW"/>
</dbReference>
<dbReference type="GO" id="GO:0005524">
    <property type="term" value="F:ATP binding"/>
    <property type="evidence" value="ECO:0007669"/>
    <property type="project" value="UniProtKB-KW"/>
</dbReference>
<feature type="region of interest" description="Disordered" evidence="13">
    <location>
        <begin position="179"/>
        <end position="204"/>
    </location>
</feature>
<name>A0AAV3SLJ9_HALDO</name>
<evidence type="ECO:0000256" key="6">
    <source>
        <dbReference type="ARBA" id="ARBA00022806"/>
    </source>
</evidence>